<name>A0A2W4QVQ5_9GAMM</name>
<proteinExistence type="predicted"/>
<evidence type="ECO:0000313" key="1">
    <source>
        <dbReference type="EMBL" id="PZN75423.1"/>
    </source>
</evidence>
<accession>A0A2W4QVQ5</accession>
<dbReference type="SUPFAM" id="SSF143880">
    <property type="entry name" value="NE0471 N-terminal domain-like"/>
    <property type="match status" value="1"/>
</dbReference>
<reference evidence="1 2" key="1">
    <citation type="journal article" date="2018" name="Aquat. Microb. Ecol.">
        <title>Gammaproteobacterial methanotrophs dominate.</title>
        <authorList>
            <person name="Rissanen A.J."/>
            <person name="Saarenheimo J."/>
            <person name="Tiirola M."/>
            <person name="Peura S."/>
            <person name="Aalto S.L."/>
            <person name="Karvinen A."/>
            <person name="Nykanen H."/>
        </authorList>
    </citation>
    <scope>NUCLEOTIDE SEQUENCE [LARGE SCALE GENOMIC DNA]</scope>
    <source>
        <strain evidence="1">AMbin10</strain>
    </source>
</reference>
<dbReference type="EMBL" id="QJPH01000385">
    <property type="protein sequence ID" value="PZN75423.1"/>
    <property type="molecule type" value="Genomic_DNA"/>
</dbReference>
<sequence length="79" mass="9318">MHFVKDVQYFADYKLKLTFEDSIVKIVDLKPHLDGEIFEPLIDIEYFKSVRINPDIDTVVWSNEADFSPDFLYEIGENT</sequence>
<protein>
    <submittedName>
        <fullName evidence="1">DUF2442 domain-containing protein</fullName>
    </submittedName>
</protein>
<organism evidence="1 2">
    <name type="scientific">Candidatus Methylumidiphilus alinenensis</name>
    <dbReference type="NCBI Taxonomy" id="2202197"/>
    <lineage>
        <taxon>Bacteria</taxon>
        <taxon>Pseudomonadati</taxon>
        <taxon>Pseudomonadota</taxon>
        <taxon>Gammaproteobacteria</taxon>
        <taxon>Methylococcales</taxon>
        <taxon>Candidatus Methylumidiphilus</taxon>
    </lineage>
</organism>
<dbReference type="Gene3D" id="3.30.2020.10">
    <property type="entry name" value="NE0471-like N-terminal domain"/>
    <property type="match status" value="1"/>
</dbReference>
<gene>
    <name evidence="1" type="ORF">DM484_18840</name>
</gene>
<dbReference type="InterPro" id="IPR036782">
    <property type="entry name" value="NE0471-like_N"/>
</dbReference>
<dbReference type="Proteomes" id="UP000249396">
    <property type="component" value="Unassembled WGS sequence"/>
</dbReference>
<dbReference type="AlphaFoldDB" id="A0A2W4QVQ5"/>
<dbReference type="InterPro" id="IPR018841">
    <property type="entry name" value="DUF2442"/>
</dbReference>
<evidence type="ECO:0000313" key="2">
    <source>
        <dbReference type="Proteomes" id="UP000249396"/>
    </source>
</evidence>
<comment type="caution">
    <text evidence="1">The sequence shown here is derived from an EMBL/GenBank/DDBJ whole genome shotgun (WGS) entry which is preliminary data.</text>
</comment>
<dbReference type="Pfam" id="PF10387">
    <property type="entry name" value="DUF2442"/>
    <property type="match status" value="1"/>
</dbReference>